<evidence type="ECO:0000313" key="2">
    <source>
        <dbReference type="EMBL" id="GIM75053.1"/>
    </source>
</evidence>
<organism evidence="2 3">
    <name type="scientific">Actinoplanes auranticolor</name>
    <dbReference type="NCBI Taxonomy" id="47988"/>
    <lineage>
        <taxon>Bacteria</taxon>
        <taxon>Bacillati</taxon>
        <taxon>Actinomycetota</taxon>
        <taxon>Actinomycetes</taxon>
        <taxon>Micromonosporales</taxon>
        <taxon>Micromonosporaceae</taxon>
        <taxon>Actinoplanes</taxon>
    </lineage>
</organism>
<dbReference type="RefSeq" id="WP_212992290.1">
    <property type="nucleotide sequence ID" value="NZ_BAABEA010000020.1"/>
</dbReference>
<protein>
    <submittedName>
        <fullName evidence="2">Uncharacterized protein</fullName>
    </submittedName>
</protein>
<sequence length="363" mass="37303">MVERDARPAYRSASVRPTGVSALMPPHSQGAERRKEHRAGRTGSRWGLRALVVGGLAGAAWLLTGAAAHAADRDPAGEGFSLGPSLIGSVVHGDDHSVPVVDRVLKAAVKPLESDHHRRLAAAVALPGKLVGTPAPATKSNNDADPVLGGVDGVVRGLTAPLRLSGEAVDTREPVQVSDPRELEPPSAVTAPATPVRHSATRVSGSEISGTDAHVPVADQSDEDLTGVGETVADQVGKVGEVVDEGGEVPAAERQHDRRHQVGKTVARQRTFAADRHRAAVTAADPETVSDTPGGDGPAPLRGHLGAVNGVPASGPSTATEGGSAAFLPVKVADSTVAYHRLFLATDVEVRRHDAEAPTVSPD</sequence>
<evidence type="ECO:0000313" key="3">
    <source>
        <dbReference type="Proteomes" id="UP000681340"/>
    </source>
</evidence>
<gene>
    <name evidence="2" type="ORF">Aau02nite_64040</name>
</gene>
<feature type="region of interest" description="Disordered" evidence="1">
    <location>
        <begin position="1"/>
        <end position="42"/>
    </location>
</feature>
<dbReference type="EMBL" id="BOQL01000054">
    <property type="protein sequence ID" value="GIM75053.1"/>
    <property type="molecule type" value="Genomic_DNA"/>
</dbReference>
<proteinExistence type="predicted"/>
<evidence type="ECO:0000256" key="1">
    <source>
        <dbReference type="SAM" id="MobiDB-lite"/>
    </source>
</evidence>
<dbReference type="AlphaFoldDB" id="A0A919SQ69"/>
<accession>A0A919SQ69</accession>
<keyword evidence="3" id="KW-1185">Reference proteome</keyword>
<feature type="compositionally biased region" description="Basic and acidic residues" evidence="1">
    <location>
        <begin position="169"/>
        <end position="184"/>
    </location>
</feature>
<name>A0A919SQ69_9ACTN</name>
<comment type="caution">
    <text evidence="2">The sequence shown here is derived from an EMBL/GenBank/DDBJ whole genome shotgun (WGS) entry which is preliminary data.</text>
</comment>
<reference evidence="2" key="1">
    <citation type="submission" date="2021-03" db="EMBL/GenBank/DDBJ databases">
        <title>Whole genome shotgun sequence of Actinoplanes auranticolor NBRC 12245.</title>
        <authorList>
            <person name="Komaki H."/>
            <person name="Tamura T."/>
        </authorList>
    </citation>
    <scope>NUCLEOTIDE SEQUENCE</scope>
    <source>
        <strain evidence="2">NBRC 12245</strain>
    </source>
</reference>
<dbReference type="Proteomes" id="UP000681340">
    <property type="component" value="Unassembled WGS sequence"/>
</dbReference>
<feature type="compositionally biased region" description="Low complexity" evidence="1">
    <location>
        <begin position="185"/>
        <end position="196"/>
    </location>
</feature>
<feature type="region of interest" description="Disordered" evidence="1">
    <location>
        <begin position="169"/>
        <end position="215"/>
    </location>
</feature>